<keyword evidence="1" id="KW-0677">Repeat</keyword>
<dbReference type="GO" id="GO:0005509">
    <property type="term" value="F:calcium ion binding"/>
    <property type="evidence" value="ECO:0007669"/>
    <property type="project" value="InterPro"/>
</dbReference>
<dbReference type="PANTHER" id="PTHR23048:SF59">
    <property type="entry name" value="EF-HAND SUPERFAMILY PROTEIN"/>
    <property type="match status" value="1"/>
</dbReference>
<dbReference type="PROSITE" id="PS50222">
    <property type="entry name" value="EF_HAND_2"/>
    <property type="match status" value="4"/>
</dbReference>
<dbReference type="Gene3D" id="1.10.238.10">
    <property type="entry name" value="EF-hand"/>
    <property type="match status" value="2"/>
</dbReference>
<name>A0AAV5MRS9_9ROSI</name>
<feature type="domain" description="EF-hand" evidence="3">
    <location>
        <begin position="126"/>
        <end position="159"/>
    </location>
</feature>
<feature type="domain" description="EF-hand" evidence="3">
    <location>
        <begin position="16"/>
        <end position="51"/>
    </location>
</feature>
<dbReference type="AlphaFoldDB" id="A0AAV5MRS9"/>
<evidence type="ECO:0000313" key="4">
    <source>
        <dbReference type="EMBL" id="GKV51543.1"/>
    </source>
</evidence>
<dbReference type="EMBL" id="BPVZ01000509">
    <property type="protein sequence ID" value="GKV51543.1"/>
    <property type="molecule type" value="Genomic_DNA"/>
</dbReference>
<evidence type="ECO:0000313" key="5">
    <source>
        <dbReference type="Proteomes" id="UP001054252"/>
    </source>
</evidence>
<gene>
    <name evidence="4" type="ORF">SLEP1_g58186</name>
</gene>
<dbReference type="PROSITE" id="PS00018">
    <property type="entry name" value="EF_HAND_1"/>
    <property type="match status" value="3"/>
</dbReference>
<protein>
    <recommendedName>
        <fullName evidence="3">EF-hand domain-containing protein</fullName>
    </recommendedName>
</protein>
<dbReference type="SMART" id="SM00054">
    <property type="entry name" value="EFh"/>
    <property type="match status" value="4"/>
</dbReference>
<dbReference type="InterPro" id="IPR011992">
    <property type="entry name" value="EF-hand-dom_pair"/>
</dbReference>
<comment type="caution">
    <text evidence="4">The sequence shown here is derived from an EMBL/GenBank/DDBJ whole genome shotgun (WGS) entry which is preliminary data.</text>
</comment>
<evidence type="ECO:0000256" key="2">
    <source>
        <dbReference type="ARBA" id="ARBA00022837"/>
    </source>
</evidence>
<sequence>MAQVGSVSADTTETLRQVLSLVEAFRAFDADNDGAITSAELGGILSSLGYNASEQDVRAMMQQGDKNKDGLLSMEEFLEMNTKDMELTGSLSNSLRIAFEGFDLDGDESVTGEELFQVMANFGAEMSLENALAVIASMDGDGDGAVSFEDFKLIINCVL</sequence>
<dbReference type="Proteomes" id="UP001054252">
    <property type="component" value="Unassembled WGS sequence"/>
</dbReference>
<dbReference type="GO" id="GO:0016460">
    <property type="term" value="C:myosin II complex"/>
    <property type="evidence" value="ECO:0007669"/>
    <property type="project" value="TreeGrafter"/>
</dbReference>
<dbReference type="InterPro" id="IPR050230">
    <property type="entry name" value="CALM/Myosin/TropC-like"/>
</dbReference>
<reference evidence="4 5" key="1">
    <citation type="journal article" date="2021" name="Commun. Biol.">
        <title>The genome of Shorea leprosula (Dipterocarpaceae) highlights the ecological relevance of drought in aseasonal tropical rainforests.</title>
        <authorList>
            <person name="Ng K.K.S."/>
            <person name="Kobayashi M.J."/>
            <person name="Fawcett J.A."/>
            <person name="Hatakeyama M."/>
            <person name="Paape T."/>
            <person name="Ng C.H."/>
            <person name="Ang C.C."/>
            <person name="Tnah L.H."/>
            <person name="Lee C.T."/>
            <person name="Nishiyama T."/>
            <person name="Sese J."/>
            <person name="O'Brien M.J."/>
            <person name="Copetti D."/>
            <person name="Mohd Noor M.I."/>
            <person name="Ong R.C."/>
            <person name="Putra M."/>
            <person name="Sireger I.Z."/>
            <person name="Indrioko S."/>
            <person name="Kosugi Y."/>
            <person name="Izuno A."/>
            <person name="Isagi Y."/>
            <person name="Lee S.L."/>
            <person name="Shimizu K.K."/>
        </authorList>
    </citation>
    <scope>NUCLEOTIDE SEQUENCE [LARGE SCALE GENOMIC DNA]</scope>
    <source>
        <strain evidence="4">214</strain>
    </source>
</reference>
<dbReference type="InterPro" id="IPR002048">
    <property type="entry name" value="EF_hand_dom"/>
</dbReference>
<evidence type="ECO:0000259" key="3">
    <source>
        <dbReference type="PROSITE" id="PS50222"/>
    </source>
</evidence>
<proteinExistence type="predicted"/>
<keyword evidence="2" id="KW-0106">Calcium</keyword>
<dbReference type="SUPFAM" id="SSF47473">
    <property type="entry name" value="EF-hand"/>
    <property type="match status" value="1"/>
</dbReference>
<dbReference type="PANTHER" id="PTHR23048">
    <property type="entry name" value="MYOSIN LIGHT CHAIN 1, 3"/>
    <property type="match status" value="1"/>
</dbReference>
<dbReference type="CDD" id="cd00051">
    <property type="entry name" value="EFh"/>
    <property type="match status" value="1"/>
</dbReference>
<dbReference type="Pfam" id="PF13499">
    <property type="entry name" value="EF-hand_7"/>
    <property type="match status" value="2"/>
</dbReference>
<feature type="domain" description="EF-hand" evidence="3">
    <location>
        <begin position="90"/>
        <end position="125"/>
    </location>
</feature>
<feature type="domain" description="EF-hand" evidence="3">
    <location>
        <begin position="52"/>
        <end position="87"/>
    </location>
</feature>
<accession>A0AAV5MRS9</accession>
<organism evidence="4 5">
    <name type="scientific">Rubroshorea leprosula</name>
    <dbReference type="NCBI Taxonomy" id="152421"/>
    <lineage>
        <taxon>Eukaryota</taxon>
        <taxon>Viridiplantae</taxon>
        <taxon>Streptophyta</taxon>
        <taxon>Embryophyta</taxon>
        <taxon>Tracheophyta</taxon>
        <taxon>Spermatophyta</taxon>
        <taxon>Magnoliopsida</taxon>
        <taxon>eudicotyledons</taxon>
        <taxon>Gunneridae</taxon>
        <taxon>Pentapetalae</taxon>
        <taxon>rosids</taxon>
        <taxon>malvids</taxon>
        <taxon>Malvales</taxon>
        <taxon>Dipterocarpaceae</taxon>
        <taxon>Rubroshorea</taxon>
    </lineage>
</organism>
<dbReference type="InterPro" id="IPR018247">
    <property type="entry name" value="EF_Hand_1_Ca_BS"/>
</dbReference>
<evidence type="ECO:0000256" key="1">
    <source>
        <dbReference type="ARBA" id="ARBA00022737"/>
    </source>
</evidence>
<dbReference type="FunFam" id="1.10.238.10:FF:000527">
    <property type="entry name" value="Calmodulin-3"/>
    <property type="match status" value="1"/>
</dbReference>
<keyword evidence="5" id="KW-1185">Reference proteome</keyword>